<reference evidence="1 2" key="1">
    <citation type="submission" date="2017-05" db="EMBL/GenBank/DDBJ databases">
        <authorList>
            <person name="Qiu J.G."/>
            <person name="He J."/>
        </authorList>
    </citation>
    <scope>NUCLEOTIDE SEQUENCE [LARGE SCALE GENOMIC DNA]</scope>
    <source>
        <strain evidence="1 2">JQ135</strain>
    </source>
</reference>
<evidence type="ECO:0000313" key="2">
    <source>
        <dbReference type="Proteomes" id="UP000214561"/>
    </source>
</evidence>
<accession>A0AB33CRN9</accession>
<sequence>MDLMGIFSAVTQSASAYKTAVETLDEAKVSAATNELQIQLMHLGAEVIAMQNKSLESTERERSLLRSNDDLTDRVRELEKRIAERGRYELVEEYPGVFTLRLKESCQNGEPMHHLCPHCMDNGSVKSILQFGGGDKGLGSCRACKALYRFLPPKPQRRTRGAFG</sequence>
<protein>
    <submittedName>
        <fullName evidence="1">Uncharacterized protein</fullName>
    </submittedName>
</protein>
<organism evidence="1 2">
    <name type="scientific">Alcaligenes faecalis</name>
    <dbReference type="NCBI Taxonomy" id="511"/>
    <lineage>
        <taxon>Bacteria</taxon>
        <taxon>Pseudomonadati</taxon>
        <taxon>Pseudomonadota</taxon>
        <taxon>Betaproteobacteria</taxon>
        <taxon>Burkholderiales</taxon>
        <taxon>Alcaligenaceae</taxon>
        <taxon>Alcaligenes</taxon>
    </lineage>
</organism>
<proteinExistence type="predicted"/>
<gene>
    <name evidence="1" type="ORF">AFA_06800</name>
</gene>
<dbReference type="Proteomes" id="UP000214561">
    <property type="component" value="Chromosome"/>
</dbReference>
<dbReference type="AlphaFoldDB" id="A0AB33CRN9"/>
<evidence type="ECO:0000313" key="1">
    <source>
        <dbReference type="EMBL" id="ASR89178.1"/>
    </source>
</evidence>
<dbReference type="KEGG" id="afq:AFA_06800"/>
<name>A0AB33CRN9_ALCFA</name>
<dbReference type="EMBL" id="CP021641">
    <property type="protein sequence ID" value="ASR89178.1"/>
    <property type="molecule type" value="Genomic_DNA"/>
</dbReference>